<proteinExistence type="predicted"/>
<feature type="region of interest" description="Disordered" evidence="1">
    <location>
        <begin position="1833"/>
        <end position="1931"/>
    </location>
</feature>
<dbReference type="SUPFAM" id="SSF81660">
    <property type="entry name" value="Metal cation-transporting ATPase, ATP-binding domain N"/>
    <property type="match status" value="1"/>
</dbReference>
<dbReference type="InterPro" id="IPR008250">
    <property type="entry name" value="ATPase_P-typ_transduc_dom_A_sf"/>
</dbReference>
<feature type="compositionally biased region" description="Low complexity" evidence="1">
    <location>
        <begin position="2230"/>
        <end position="2242"/>
    </location>
</feature>
<feature type="compositionally biased region" description="Basic and acidic residues" evidence="1">
    <location>
        <begin position="1769"/>
        <end position="1797"/>
    </location>
</feature>
<feature type="region of interest" description="Disordered" evidence="1">
    <location>
        <begin position="1358"/>
        <end position="1378"/>
    </location>
</feature>
<dbReference type="GeneID" id="40310845"/>
<feature type="compositionally biased region" description="Low complexity" evidence="1">
    <location>
        <begin position="2058"/>
        <end position="2068"/>
    </location>
</feature>
<evidence type="ECO:0000256" key="2">
    <source>
        <dbReference type="SAM" id="Phobius"/>
    </source>
</evidence>
<keyword evidence="2" id="KW-0472">Membrane</keyword>
<evidence type="ECO:0000313" key="3">
    <source>
        <dbReference type="EMBL" id="PFH35030.1"/>
    </source>
</evidence>
<feature type="region of interest" description="Disordered" evidence="1">
    <location>
        <begin position="1"/>
        <end position="146"/>
    </location>
</feature>
<feature type="compositionally biased region" description="Low complexity" evidence="1">
    <location>
        <begin position="1115"/>
        <end position="1128"/>
    </location>
</feature>
<feature type="compositionally biased region" description="Low complexity" evidence="1">
    <location>
        <begin position="719"/>
        <end position="733"/>
    </location>
</feature>
<gene>
    <name evidence="3" type="ORF">BESB_059170</name>
</gene>
<feature type="compositionally biased region" description="Acidic residues" evidence="1">
    <location>
        <begin position="2214"/>
        <end position="2224"/>
    </location>
</feature>
<feature type="compositionally biased region" description="Basic and acidic residues" evidence="1">
    <location>
        <begin position="1913"/>
        <end position="1922"/>
    </location>
</feature>
<feature type="compositionally biased region" description="Basic residues" evidence="1">
    <location>
        <begin position="896"/>
        <end position="909"/>
    </location>
</feature>
<feature type="region of interest" description="Disordered" evidence="1">
    <location>
        <begin position="1527"/>
        <end position="1797"/>
    </location>
</feature>
<feature type="compositionally biased region" description="Basic and acidic residues" evidence="1">
    <location>
        <begin position="945"/>
        <end position="958"/>
    </location>
</feature>
<evidence type="ECO:0000313" key="4">
    <source>
        <dbReference type="Proteomes" id="UP000224006"/>
    </source>
</evidence>
<evidence type="ECO:0000256" key="1">
    <source>
        <dbReference type="SAM" id="MobiDB-lite"/>
    </source>
</evidence>
<feature type="region of interest" description="Disordered" evidence="1">
    <location>
        <begin position="1459"/>
        <end position="1504"/>
    </location>
</feature>
<feature type="compositionally biased region" description="Low complexity" evidence="1">
    <location>
        <begin position="617"/>
        <end position="632"/>
    </location>
</feature>
<feature type="transmembrane region" description="Helical" evidence="2">
    <location>
        <begin position="210"/>
        <end position="230"/>
    </location>
</feature>
<feature type="compositionally biased region" description="Basic residues" evidence="1">
    <location>
        <begin position="2612"/>
        <end position="2623"/>
    </location>
</feature>
<feature type="region of interest" description="Disordered" evidence="1">
    <location>
        <begin position="428"/>
        <end position="457"/>
    </location>
</feature>
<dbReference type="Gene3D" id="3.40.1110.10">
    <property type="entry name" value="Calcium-transporting ATPase, cytoplasmic domain N"/>
    <property type="match status" value="1"/>
</dbReference>
<feature type="compositionally biased region" description="Low complexity" evidence="1">
    <location>
        <begin position="1683"/>
        <end position="1699"/>
    </location>
</feature>
<feature type="compositionally biased region" description="Basic and acidic residues" evidence="1">
    <location>
        <begin position="440"/>
        <end position="457"/>
    </location>
</feature>
<feature type="compositionally biased region" description="Basic and acidic residues" evidence="1">
    <location>
        <begin position="41"/>
        <end position="78"/>
    </location>
</feature>
<comment type="caution">
    <text evidence="3">The sequence shown here is derived from an EMBL/GenBank/DDBJ whole genome shotgun (WGS) entry which is preliminary data.</text>
</comment>
<evidence type="ECO:0008006" key="5">
    <source>
        <dbReference type="Google" id="ProtNLM"/>
    </source>
</evidence>
<feature type="transmembrane region" description="Helical" evidence="2">
    <location>
        <begin position="239"/>
        <end position="258"/>
    </location>
</feature>
<dbReference type="Gene3D" id="2.70.150.10">
    <property type="entry name" value="Calcium-transporting ATPase, cytoplasmic transduction domain A"/>
    <property type="match status" value="1"/>
</dbReference>
<feature type="compositionally biased region" description="Basic and acidic residues" evidence="1">
    <location>
        <begin position="2195"/>
        <end position="2213"/>
    </location>
</feature>
<dbReference type="STRING" id="94643.A0A2A9MI03"/>
<feature type="compositionally biased region" description="Basic and acidic residues" evidence="1">
    <location>
        <begin position="1"/>
        <end position="15"/>
    </location>
</feature>
<feature type="compositionally biased region" description="Low complexity" evidence="1">
    <location>
        <begin position="521"/>
        <end position="536"/>
    </location>
</feature>
<feature type="compositionally biased region" description="Low complexity" evidence="1">
    <location>
        <begin position="788"/>
        <end position="799"/>
    </location>
</feature>
<feature type="compositionally biased region" description="Low complexity" evidence="1">
    <location>
        <begin position="645"/>
        <end position="655"/>
    </location>
</feature>
<feature type="transmembrane region" description="Helical" evidence="2">
    <location>
        <begin position="1294"/>
        <end position="1313"/>
    </location>
</feature>
<feature type="compositionally biased region" description="Low complexity" evidence="1">
    <location>
        <begin position="555"/>
        <end position="570"/>
    </location>
</feature>
<feature type="compositionally biased region" description="Low complexity" evidence="1">
    <location>
        <begin position="1527"/>
        <end position="1536"/>
    </location>
</feature>
<feature type="region of interest" description="Disordered" evidence="1">
    <location>
        <begin position="2187"/>
        <end position="2268"/>
    </location>
</feature>
<feature type="compositionally biased region" description="Low complexity" evidence="1">
    <location>
        <begin position="1707"/>
        <end position="1718"/>
    </location>
</feature>
<feature type="region of interest" description="Disordered" evidence="1">
    <location>
        <begin position="511"/>
        <end position="664"/>
    </location>
</feature>
<name>A0A2A9MI03_BESBE</name>
<feature type="compositionally biased region" description="Basic residues" evidence="1">
    <location>
        <begin position="119"/>
        <end position="128"/>
    </location>
</feature>
<dbReference type="KEGG" id="bbes:BESB_059170"/>
<dbReference type="InterPro" id="IPR023299">
    <property type="entry name" value="ATPase_P-typ_cyto_dom_N"/>
</dbReference>
<dbReference type="EMBL" id="NWUJ01000005">
    <property type="protein sequence ID" value="PFH35030.1"/>
    <property type="molecule type" value="Genomic_DNA"/>
</dbReference>
<protein>
    <recommendedName>
        <fullName evidence="5">Transmembrane protein</fullName>
    </recommendedName>
</protein>
<feature type="compositionally biased region" description="Basic and acidic residues" evidence="1">
    <location>
        <begin position="88"/>
        <end position="97"/>
    </location>
</feature>
<keyword evidence="2" id="KW-1133">Transmembrane helix</keyword>
<feature type="compositionally biased region" description="Polar residues" evidence="1">
    <location>
        <begin position="706"/>
        <end position="715"/>
    </location>
</feature>
<reference evidence="3 4" key="1">
    <citation type="submission" date="2017-09" db="EMBL/GenBank/DDBJ databases">
        <title>Genome sequencing of Besnoitia besnoiti strain Bb-Ger1.</title>
        <authorList>
            <person name="Schares G."/>
            <person name="Venepally P."/>
            <person name="Lorenzi H.A."/>
        </authorList>
    </citation>
    <scope>NUCLEOTIDE SEQUENCE [LARGE SCALE GENOMIC DNA]</scope>
    <source>
        <strain evidence="3 4">Bb-Ger1</strain>
    </source>
</reference>
<feature type="region of interest" description="Disordered" evidence="1">
    <location>
        <begin position="2049"/>
        <end position="2084"/>
    </location>
</feature>
<feature type="compositionally biased region" description="Basic and acidic residues" evidence="1">
    <location>
        <begin position="866"/>
        <end position="895"/>
    </location>
</feature>
<dbReference type="Proteomes" id="UP000224006">
    <property type="component" value="Chromosome V"/>
</dbReference>
<feature type="compositionally biased region" description="Acidic residues" evidence="1">
    <location>
        <begin position="25"/>
        <end position="36"/>
    </location>
</feature>
<feature type="region of interest" description="Disordered" evidence="1">
    <location>
        <begin position="680"/>
        <end position="756"/>
    </location>
</feature>
<dbReference type="SUPFAM" id="SSF81653">
    <property type="entry name" value="Calcium ATPase, transduction domain A"/>
    <property type="match status" value="1"/>
</dbReference>
<feature type="region of interest" description="Disordered" evidence="1">
    <location>
        <begin position="1112"/>
        <end position="1131"/>
    </location>
</feature>
<feature type="compositionally biased region" description="Basic residues" evidence="1">
    <location>
        <begin position="853"/>
        <end position="865"/>
    </location>
</feature>
<feature type="region of interest" description="Disordered" evidence="1">
    <location>
        <begin position="2314"/>
        <end position="2346"/>
    </location>
</feature>
<accession>A0A2A9MI03</accession>
<dbReference type="VEuPathDB" id="ToxoDB:BESB_059170"/>
<feature type="transmembrane region" description="Helical" evidence="2">
    <location>
        <begin position="1262"/>
        <end position="1282"/>
    </location>
</feature>
<feature type="compositionally biased region" description="Acidic residues" evidence="1">
    <location>
        <begin position="1846"/>
        <end position="1912"/>
    </location>
</feature>
<dbReference type="PANTHER" id="PTHR13219">
    <property type="entry name" value="TRANSMEMBRANE PROTEIN 94"/>
    <property type="match status" value="1"/>
</dbReference>
<dbReference type="OrthoDB" id="10688566at2759"/>
<feature type="compositionally biased region" description="Low complexity" evidence="1">
    <location>
        <begin position="1488"/>
        <end position="1504"/>
    </location>
</feature>
<feature type="compositionally biased region" description="Acidic residues" evidence="1">
    <location>
        <begin position="2325"/>
        <end position="2337"/>
    </location>
</feature>
<feature type="region of interest" description="Disordered" evidence="1">
    <location>
        <begin position="788"/>
        <end position="1091"/>
    </location>
</feature>
<dbReference type="InterPro" id="IPR039720">
    <property type="entry name" value="TMEM94"/>
</dbReference>
<feature type="compositionally biased region" description="Basic and acidic residues" evidence="1">
    <location>
        <begin position="1732"/>
        <end position="1743"/>
    </location>
</feature>
<dbReference type="PANTHER" id="PTHR13219:SF6">
    <property type="entry name" value="TRANSMEMBRANE PROTEIN 94"/>
    <property type="match status" value="1"/>
</dbReference>
<dbReference type="GO" id="GO:0000166">
    <property type="term" value="F:nucleotide binding"/>
    <property type="evidence" value="ECO:0007669"/>
    <property type="project" value="InterPro"/>
</dbReference>
<feature type="region of interest" description="Disordered" evidence="1">
    <location>
        <begin position="2554"/>
        <end position="2623"/>
    </location>
</feature>
<feature type="compositionally biased region" description="Basic and acidic residues" evidence="1">
    <location>
        <begin position="542"/>
        <end position="552"/>
    </location>
</feature>
<keyword evidence="2" id="KW-0812">Transmembrane</keyword>
<feature type="compositionally biased region" description="Basic and acidic residues" evidence="1">
    <location>
        <begin position="1833"/>
        <end position="1845"/>
    </location>
</feature>
<feature type="compositionally biased region" description="Basic and acidic residues" evidence="1">
    <location>
        <begin position="922"/>
        <end position="931"/>
    </location>
</feature>
<feature type="compositionally biased region" description="Low complexity" evidence="1">
    <location>
        <begin position="1021"/>
        <end position="1041"/>
    </location>
</feature>
<organism evidence="3 4">
    <name type="scientific">Besnoitia besnoiti</name>
    <name type="common">Apicomplexan protozoan</name>
    <dbReference type="NCBI Taxonomy" id="94643"/>
    <lineage>
        <taxon>Eukaryota</taxon>
        <taxon>Sar</taxon>
        <taxon>Alveolata</taxon>
        <taxon>Apicomplexa</taxon>
        <taxon>Conoidasida</taxon>
        <taxon>Coccidia</taxon>
        <taxon>Eucoccidiorida</taxon>
        <taxon>Eimeriorina</taxon>
        <taxon>Sarcocystidae</taxon>
        <taxon>Besnoitia</taxon>
    </lineage>
</organism>
<keyword evidence="4" id="KW-1185">Reference proteome</keyword>
<feature type="compositionally biased region" description="Basic and acidic residues" evidence="1">
    <location>
        <begin position="977"/>
        <end position="989"/>
    </location>
</feature>
<dbReference type="RefSeq" id="XP_029219039.1">
    <property type="nucleotide sequence ID" value="XM_029364331.1"/>
</dbReference>
<feature type="compositionally biased region" description="Basic residues" evidence="1">
    <location>
        <begin position="511"/>
        <end position="520"/>
    </location>
</feature>
<feature type="region of interest" description="Disordered" evidence="1">
    <location>
        <begin position="2106"/>
        <end position="2145"/>
    </location>
</feature>
<sequence>MTARPHEALRRERSLARGAVSAEAQQEDNEAEDSEDANAAGRREASCDTADARPTAEPRDERSEVEGSRNFKDRERRGQLGKGSGELSLRRESEKRSGGSMEPSGGKARRARERERRKTRDRGRKRKVASSPLERRRAPPVLYSTQGLSTATATRRIIEAVEALVREFRGADRGLGGKRGPRASAPAGSCGGRWGASLARVVSALPAAETGIAVCALTASAAMTLVCILLKHSHGATVSLARFVFFLPLVVLAAWLAYRSRTIEHLRAVSKLQEALDDFKQQTGFACLSAMPWSATLCSPPPISLAAPQAFSPSSSSALSGLGARGLRCPKGLPFAAPSAAPAAQAHARPQDVVTCSASGLGGAHEPDYARLSPAQIFAGLRELVADPDAGPLRGARLGADAAAAQAGAFAASARGFSRAASFGGARDADAAEAAQRPVPEGDRHRQAGEEEARVLHESPLPAASLVAVLRDAQWTTIPRNMLAAGDIFKLRAGDPLPCDAVRVVPSFLVSRRRSRRRPAVRPSSSSPPRCGSPSSPRKKSPKGEHPAREGKSVSQPAASPSALHSPSASRADDAKATPRRRASFASAAGSPEGPPRRRSRRESLSFRGRKSGAAPGLEAANGDAGGAAWAPSRRRPSSLPPPSLSSSSASSPARAAPPRPPKLVLRPLLARGVYRAGAVFSPVSRSPPPPFSPAASTEGLDFSGSMRSPPSASPTRLGAPASPAASPSVAPSGGDGCADDATPRARSAGSSPTSPFFALKASMFLSRPRRAELAVLRLRSRGASAALATDAAAGEPAACVGGAPCRRASPSRRRAREAPEEGLDEELRRQTRSKRRERLEVETGEDGDVARVLRHARGHRRDRRRRGDKEEARLRRAERERRRAVSRETDGKGEGRRKREKESRRRARAAPSSRARARRSGRGEDTLSDHGRRRLAVPHAWTNDGREDSRGLHRRAEASASRGRFSRVVADAYGPRGREAAPKHRDLWMDLAQHETQCPRRADSRLRGEALHSRPPPDVPSSDAVVAAAESDPEAPESSSCGDRQRISPLRGRHRQRPFVSPHSPPPPTPPSASACAAPGACSPAFPPLSPESSSAFLRAPFDFYSAVPPCPPGASSGSQSPAATSPRSRDARLQTFRLMRLFASSPSLAAARPLDSNAEEEAALLATAAAEAAQGAGDADREGDASDRDEAFEDASDSEFIEVCQVAPELASATFVALRTSCVGTLRTFLEASLRNPDSSRSRAKVPFFDTADLVSRRVALVWFIACAVCICAVIFWDVVGSSGAESIPVGLRIARWHLPINVTVCMLMAWPRILGELTDIWGNARLQSLFQEAHFRARQDACVDVEGEGRKCRSISSSSWTSDTSSNASPVSSTVSVSNVPLSKQIKELIYIFKRGLDGSSNLLHIMNSTTVLCFVDKDGILVDACRTIQEIAIGATTHAGGGGVSEPLPCLSPGRRPSLACRGAPRDRDAEAEAEAEVETRGDAQNSLQPSPSLLSDAPPDVALDADFAFSFHAEDAVRAAFRASSPSAPSHSDAEASRSPAVETPRRERPRSSAISRRSEALGAAKPRVEGDDDPAQGLAWVGAHPAPGRVAGGDRTVASPSARPSTCAAGAEENKGGGAGADADEPGGEGRSASPRRRFFRPLLLGKRGRGDAGRRGALPVLSPASYRGHAEGEVLSPSSAFSPEASPSCSSPPRLPSSPAPSSLTASLSSPNTSRGQKHWRARGKREEASGRRYDERDADDGAAAESAEEARAMQQRRRRRASSDDGRPWLVGERAEREERREDESEEERGCVLDEEFFALGDAFVAFDIGHDEEGREEALQEAEEALREAEALREEAFREEEEEEALREEEEAFREEEEALREEEEDEALRDEEEAFREEEEALREEEEEALRDEEAALTEEDEVYGRDQRGDDAEIEREEDTRPVTEFRKIVLDLMNDDECDAGLRFENDSWIEYTTQIKPLALAMALTQLPRPIRKSFADPSWLFALYVQDLFLPHPDRQVAHAELLDCQCSLARIVGMPEIFFQNFLPLRFALAVQPSPPQRPAPAPGRASLSSRLSPPSPPSPRSASARRAPPSAFSLLCGLRKRKPEYLAAQRLREEPQPPASEEENAGSQGDDEGSRGEDARDDSDAELTPEAHAVASEACAVAGGGVRAACGGAESAVEKLRRRRASRNLGIRRVTWADGPRRQNESSRRHSSPKDTCEAETDADDELDAGGAGRPRTPTSRSRSSPAFQPSPVCAARLPWPLSPSRSVSGRRRSILDAPEVPVLAHEVRDRVRLLADSAADVPAPCFRVLASHAAESRDARGSPASLTDDAETERDEEDAGRDECSRSDVRQTFAREKEDVVSTSRAADTSGSVLMLWVVRDAASKVVHLFVKGAPALLLPRVKFYLDGQHLLPFDSGAAHSLLELNNQWLSTGLDAVAFGYRPLQLEQETALLSLLKEQSVFSICQESSLAPALSLDLSTSSQLLRDASCDPASDEAAESAAARDRRANAEDARSEALGSGAAVEAGERWISIRCHIGERSAVGALALLPRLAASLSPRHSHSHGGRASRDACLRPAVGRASPGAGGGSASMRAAATARQRRWRPPETASSAARLPRRRFAMTKRT</sequence>
<feature type="compositionally biased region" description="Basic and acidic residues" evidence="1">
    <location>
        <begin position="998"/>
        <end position="1013"/>
    </location>
</feature>
<feature type="compositionally biased region" description="Low complexity" evidence="1">
    <location>
        <begin position="1073"/>
        <end position="1085"/>
    </location>
</feature>